<feature type="region of interest" description="Disordered" evidence="2">
    <location>
        <begin position="328"/>
        <end position="347"/>
    </location>
</feature>
<accession>A0A9P6SX96</accession>
<feature type="region of interest" description="Disordered" evidence="2">
    <location>
        <begin position="453"/>
        <end position="503"/>
    </location>
</feature>
<evidence type="ECO:0000256" key="2">
    <source>
        <dbReference type="SAM" id="MobiDB-lite"/>
    </source>
</evidence>
<evidence type="ECO:0000256" key="1">
    <source>
        <dbReference type="SAM" id="Coils"/>
    </source>
</evidence>
<feature type="region of interest" description="Disordered" evidence="2">
    <location>
        <begin position="367"/>
        <end position="409"/>
    </location>
</feature>
<dbReference type="Proteomes" id="UP000703661">
    <property type="component" value="Unassembled WGS sequence"/>
</dbReference>
<reference evidence="3" key="1">
    <citation type="journal article" date="2020" name="Fungal Divers.">
        <title>Resolving the Mortierellaceae phylogeny through synthesis of multi-gene phylogenetics and phylogenomics.</title>
        <authorList>
            <person name="Vandepol N."/>
            <person name="Liber J."/>
            <person name="Desiro A."/>
            <person name="Na H."/>
            <person name="Kennedy M."/>
            <person name="Barry K."/>
            <person name="Grigoriev I.V."/>
            <person name="Miller A.N."/>
            <person name="O'Donnell K."/>
            <person name="Stajich J.E."/>
            <person name="Bonito G."/>
        </authorList>
    </citation>
    <scope>NUCLEOTIDE SEQUENCE</scope>
    <source>
        <strain evidence="3">NRRL 2769</strain>
    </source>
</reference>
<feature type="compositionally biased region" description="Low complexity" evidence="2">
    <location>
        <begin position="77"/>
        <end position="93"/>
    </location>
</feature>
<feature type="compositionally biased region" description="Polar residues" evidence="2">
    <location>
        <begin position="55"/>
        <end position="76"/>
    </location>
</feature>
<keyword evidence="1" id="KW-0175">Coiled coil</keyword>
<comment type="caution">
    <text evidence="3">The sequence shown here is derived from an EMBL/GenBank/DDBJ whole genome shotgun (WGS) entry which is preliminary data.</text>
</comment>
<name>A0A9P6SX96_9FUNG</name>
<sequence length="669" mass="73776">MNQHSSSEIYNQQTQSLQSSHQQQEQQQQQQRQQPSYPMPPKIARPASVLLESSMGHQAQQDKSNNTRPRSQSHTVYSNYAPSASASANNTTSHELLSAHKSKLSKQYTPSDEDSDDESGANAEARRRAKYMSGTALELNSNGSGSLRALSRLSISEAESEVESIKSSKKKMSFGKRISKFFGGGNSKSSDAATPSASSRSSSSSSLHGSDKSRNSTTSLATIDELTPPNRIHNGLYNHQRSQSTPDEIGKITTNSQKSSNQQQAHKSRRSTLVGPLSISSPQPRSHSDRYSIVGAEMLNNAPPSTAPRRSSTPVPVSETLISRVDREKGSVCFQSPNPKKEYTKDANLDPVFSNLLQHHRRDFKTNQRLSGTPQPSSPHMHHSAPRTRTHSHHDEQQIGGPGARRDSNASQHYYHINGMASPSSPGLYALETQMKRLSMASQHQHPYIHTGQRMSFSGSQGSLHQLQSPSQSQTHGQHSPSAGPQRTSPKRLSTVGHFAGPNPYQLDPPQTPTQLLQVSPFPSPSLGAVQSSNTHQIPELSLQQQQQQQQMQLEQLQHIRIQQQQVLMQQMQQQQHLQKQLEQTRAAVQLQQQQQQQQQQQVGLGLGAPMQMQVPMTIAVAPQAVNMGIQPMAMTPTFIQQQQQLQQPVMATVYSYQPNATVATAGYQ</sequence>
<dbReference type="EMBL" id="JAAAID010001536">
    <property type="protein sequence ID" value="KAG0009639.1"/>
    <property type="molecule type" value="Genomic_DNA"/>
</dbReference>
<evidence type="ECO:0000313" key="4">
    <source>
        <dbReference type="Proteomes" id="UP000703661"/>
    </source>
</evidence>
<organism evidence="3 4">
    <name type="scientific">Entomortierella chlamydospora</name>
    <dbReference type="NCBI Taxonomy" id="101097"/>
    <lineage>
        <taxon>Eukaryota</taxon>
        <taxon>Fungi</taxon>
        <taxon>Fungi incertae sedis</taxon>
        <taxon>Mucoromycota</taxon>
        <taxon>Mortierellomycotina</taxon>
        <taxon>Mortierellomycetes</taxon>
        <taxon>Mortierellales</taxon>
        <taxon>Mortierellaceae</taxon>
        <taxon>Entomortierella</taxon>
    </lineage>
</organism>
<protein>
    <submittedName>
        <fullName evidence="3">Uncharacterized protein</fullName>
    </submittedName>
</protein>
<feature type="compositionally biased region" description="Basic residues" evidence="2">
    <location>
        <begin position="380"/>
        <end position="392"/>
    </location>
</feature>
<feature type="region of interest" description="Disordered" evidence="2">
    <location>
        <begin position="181"/>
        <end position="323"/>
    </location>
</feature>
<feature type="compositionally biased region" description="Low complexity" evidence="2">
    <location>
        <begin position="255"/>
        <end position="265"/>
    </location>
</feature>
<feature type="compositionally biased region" description="Polar residues" evidence="2">
    <location>
        <begin position="237"/>
        <end position="246"/>
    </location>
</feature>
<feature type="compositionally biased region" description="Low complexity" evidence="2">
    <location>
        <begin position="12"/>
        <end position="36"/>
    </location>
</feature>
<feature type="compositionally biased region" description="Low complexity" evidence="2">
    <location>
        <begin position="456"/>
        <end position="474"/>
    </location>
</feature>
<feature type="coiled-coil region" evidence="1">
    <location>
        <begin position="568"/>
        <end position="602"/>
    </location>
</feature>
<feature type="compositionally biased region" description="Low complexity" evidence="2">
    <location>
        <begin position="187"/>
        <end position="208"/>
    </location>
</feature>
<gene>
    <name evidence="3" type="ORF">BGZ80_002201</name>
</gene>
<proteinExistence type="predicted"/>
<keyword evidence="4" id="KW-1185">Reference proteome</keyword>
<feature type="region of interest" description="Disordered" evidence="2">
    <location>
        <begin position="1"/>
        <end position="128"/>
    </location>
</feature>
<dbReference type="AlphaFoldDB" id="A0A9P6SX96"/>
<feature type="compositionally biased region" description="Low complexity" evidence="2">
    <location>
        <begin position="302"/>
        <end position="314"/>
    </location>
</feature>
<feature type="compositionally biased region" description="Polar residues" evidence="2">
    <location>
        <begin position="475"/>
        <end position="492"/>
    </location>
</feature>
<feature type="compositionally biased region" description="Polar residues" evidence="2">
    <location>
        <begin position="1"/>
        <end position="11"/>
    </location>
</feature>
<evidence type="ECO:0000313" key="3">
    <source>
        <dbReference type="EMBL" id="KAG0009639.1"/>
    </source>
</evidence>